<gene>
    <name evidence="2" type="ORF">CP557_02125</name>
</gene>
<name>A0A2A5QRH0_9EURY</name>
<protein>
    <submittedName>
        <fullName evidence="2">Uncharacterized protein</fullName>
    </submittedName>
</protein>
<evidence type="ECO:0000313" key="3">
    <source>
        <dbReference type="Proteomes" id="UP000219689"/>
    </source>
</evidence>
<accession>A0A2A5QRH0</accession>
<sequence length="406" mass="44306">MIRSSDRGQMELTITRERPQSSRTVDDLSPEQRAEQNLPSRESFSSEAEFQRERQRAILTERAEDELPSRDQFSSPEEFRREREMMADRIAEEENIRIGDPSAQQARQRIPSRDRFESEDAYRRAYEDAREETPSGNEEASETAVEASEASNTAGAGDETAEAVLDSEPDRPSDDLIVAGQDPGGGLEEATLDVDPDDPLEETAVATGQDPGGGMEEAALDLDPDGSFEQTAITSTQDPGDGSAEAEVEANPEPDELTAAAAGDVFGQESDTTTYLDEDLQSRLASQEVMGSEMATGLDEGFQSGLQSEEAIRTDLEAVADSSVIASLQADSGSEAMETSRMVREATPVTRDLDIRARFRGPDLSDSEGWPDDNSGSFALKDTSWETGFLQPEDVFDDDTDTGWWG</sequence>
<feature type="compositionally biased region" description="Basic and acidic residues" evidence="1">
    <location>
        <begin position="1"/>
        <end position="34"/>
    </location>
</feature>
<feature type="compositionally biased region" description="Polar residues" evidence="1">
    <location>
        <begin position="35"/>
        <end position="48"/>
    </location>
</feature>
<feature type="compositionally biased region" description="Basic and acidic residues" evidence="1">
    <location>
        <begin position="49"/>
        <end position="69"/>
    </location>
</feature>
<evidence type="ECO:0000313" key="2">
    <source>
        <dbReference type="EMBL" id="PCR89437.1"/>
    </source>
</evidence>
<feature type="compositionally biased region" description="Acidic residues" evidence="1">
    <location>
        <begin position="190"/>
        <end position="201"/>
    </location>
</feature>
<comment type="caution">
    <text evidence="2">The sequence shown here is derived from an EMBL/GenBank/DDBJ whole genome shotgun (WGS) entry which is preliminary data.</text>
</comment>
<reference evidence="2 3" key="1">
    <citation type="submission" date="2017-09" db="EMBL/GenBank/DDBJ databases">
        <title>Genome sequences of Natrinema ejinorence JCM 13890T.</title>
        <authorList>
            <person name="Roh S.W."/>
            <person name="Kim Y.B."/>
            <person name="Kim J.Y."/>
        </authorList>
    </citation>
    <scope>NUCLEOTIDE SEQUENCE [LARGE SCALE GENOMIC DNA]</scope>
    <source>
        <strain evidence="2 3">JCM 13890</strain>
    </source>
</reference>
<feature type="compositionally biased region" description="Acidic residues" evidence="1">
    <location>
        <begin position="244"/>
        <end position="255"/>
    </location>
</feature>
<organism evidence="2 3">
    <name type="scientific">Natrinema ejinorense</name>
    <dbReference type="NCBI Taxonomy" id="373386"/>
    <lineage>
        <taxon>Archaea</taxon>
        <taxon>Methanobacteriati</taxon>
        <taxon>Methanobacteriota</taxon>
        <taxon>Stenosarchaea group</taxon>
        <taxon>Halobacteria</taxon>
        <taxon>Halobacteriales</taxon>
        <taxon>Natrialbaceae</taxon>
        <taxon>Natrinema</taxon>
    </lineage>
</organism>
<feature type="compositionally biased region" description="Polar residues" evidence="1">
    <location>
        <begin position="228"/>
        <end position="238"/>
    </location>
</feature>
<keyword evidence="3" id="KW-1185">Reference proteome</keyword>
<proteinExistence type="predicted"/>
<dbReference type="EMBL" id="NXNI01000001">
    <property type="protein sequence ID" value="PCR89437.1"/>
    <property type="molecule type" value="Genomic_DNA"/>
</dbReference>
<feature type="compositionally biased region" description="Basic and acidic residues" evidence="1">
    <location>
        <begin position="77"/>
        <end position="97"/>
    </location>
</feature>
<dbReference type="AlphaFoldDB" id="A0A2A5QRH0"/>
<feature type="region of interest" description="Disordered" evidence="1">
    <location>
        <begin position="1"/>
        <end position="255"/>
    </location>
</feature>
<feature type="compositionally biased region" description="Basic and acidic residues" evidence="1">
    <location>
        <begin position="111"/>
        <end position="133"/>
    </location>
</feature>
<feature type="compositionally biased region" description="Low complexity" evidence="1">
    <location>
        <begin position="142"/>
        <end position="154"/>
    </location>
</feature>
<evidence type="ECO:0000256" key="1">
    <source>
        <dbReference type="SAM" id="MobiDB-lite"/>
    </source>
</evidence>
<dbReference type="Proteomes" id="UP000219689">
    <property type="component" value="Unassembled WGS sequence"/>
</dbReference>